<accession>A0ABS9C715</accession>
<dbReference type="RefSeq" id="WP_235131119.1">
    <property type="nucleotide sequence ID" value="NZ_JACSGT010000001.1"/>
</dbReference>
<evidence type="ECO:0000313" key="2">
    <source>
        <dbReference type="EMBL" id="MCF2219507.1"/>
    </source>
</evidence>
<organism evidence="2 3">
    <name type="scientific">Chryseobacterium indicum</name>
    <dbReference type="NCBI Taxonomy" id="2766954"/>
    <lineage>
        <taxon>Bacteria</taxon>
        <taxon>Pseudomonadati</taxon>
        <taxon>Bacteroidota</taxon>
        <taxon>Flavobacteriia</taxon>
        <taxon>Flavobacteriales</taxon>
        <taxon>Weeksellaceae</taxon>
        <taxon>Chryseobacterium group</taxon>
        <taxon>Chryseobacterium</taxon>
    </lineage>
</organism>
<feature type="transmembrane region" description="Helical" evidence="1">
    <location>
        <begin position="7"/>
        <end position="25"/>
    </location>
</feature>
<protein>
    <recommendedName>
        <fullName evidence="4">HEAT repeat domain-containing protein</fullName>
    </recommendedName>
</protein>
<dbReference type="Gene3D" id="1.25.10.10">
    <property type="entry name" value="Leucine-rich Repeat Variant"/>
    <property type="match status" value="1"/>
</dbReference>
<comment type="caution">
    <text evidence="2">The sequence shown here is derived from an EMBL/GenBank/DDBJ whole genome shotgun (WGS) entry which is preliminary data.</text>
</comment>
<feature type="transmembrane region" description="Helical" evidence="1">
    <location>
        <begin position="31"/>
        <end position="48"/>
    </location>
</feature>
<evidence type="ECO:0000256" key="1">
    <source>
        <dbReference type="SAM" id="Phobius"/>
    </source>
</evidence>
<dbReference type="InterPro" id="IPR011989">
    <property type="entry name" value="ARM-like"/>
</dbReference>
<sequence>MIKQKFGTALFCILTIICLIVTIFFSKKDLFFSFIPFLGSLICAICAVSENNYHKNRNVFIDDNSLPSEIHINYSKLSLTISIIGYFVFITLGMYFIKLAGLDYTKYKRGDYFMIAMSAFFIISYSIKIIKIIKKYSAKNILIISNNGIQLNHEYMIWSNIKNEKTLIKQEVTEYSKYETEVKYLSLYHKNKKIEFKIDNLDTADYFIEQYLKLYKNRFLRQNFGSSFKKMSEKDFSAFESIPKIDDLFSLDEKELQKNLDNIGVLAKNNPDELKSYCESITNFEETNLDSIYYALSENAEDWKDFLGNEFIRLFEIAKKDPFSNNIFDILDEILYELEPSQSSRKIIDYLYKELSNTNDKIRLKALNLINAWLEEEDISKSNIIIQKILMMTKDNNWKIRWCAHDILSSYNIFSDDEIAIPLADKLKAKINNPYEIDSE</sequence>
<feature type="transmembrane region" description="Helical" evidence="1">
    <location>
        <begin position="112"/>
        <end position="130"/>
    </location>
</feature>
<dbReference type="EMBL" id="JACSGT010000001">
    <property type="protein sequence ID" value="MCF2219507.1"/>
    <property type="molecule type" value="Genomic_DNA"/>
</dbReference>
<name>A0ABS9C715_9FLAO</name>
<dbReference type="SUPFAM" id="SSF48371">
    <property type="entry name" value="ARM repeat"/>
    <property type="match status" value="1"/>
</dbReference>
<keyword evidence="3" id="KW-1185">Reference proteome</keyword>
<gene>
    <name evidence="2" type="ORF">H9Q08_09335</name>
</gene>
<evidence type="ECO:0000313" key="3">
    <source>
        <dbReference type="Proteomes" id="UP001430374"/>
    </source>
</evidence>
<keyword evidence="1" id="KW-0472">Membrane</keyword>
<evidence type="ECO:0008006" key="4">
    <source>
        <dbReference type="Google" id="ProtNLM"/>
    </source>
</evidence>
<proteinExistence type="predicted"/>
<feature type="transmembrane region" description="Helical" evidence="1">
    <location>
        <begin position="77"/>
        <end position="97"/>
    </location>
</feature>
<dbReference type="InterPro" id="IPR016024">
    <property type="entry name" value="ARM-type_fold"/>
</dbReference>
<dbReference type="Proteomes" id="UP001430374">
    <property type="component" value="Unassembled WGS sequence"/>
</dbReference>
<keyword evidence="1" id="KW-1133">Transmembrane helix</keyword>
<reference evidence="2" key="1">
    <citation type="submission" date="2021-08" db="EMBL/GenBank/DDBJ databases">
        <title>Complete genome sequence of Chryseobacterium sp strain PS-8.</title>
        <authorList>
            <person name="Das S.K."/>
        </authorList>
    </citation>
    <scope>NUCLEOTIDE SEQUENCE</scope>
    <source>
        <strain evidence="2">PS-8</strain>
    </source>
</reference>
<keyword evidence="1" id="KW-0812">Transmembrane</keyword>